<dbReference type="EMBL" id="HACA01030506">
    <property type="protein sequence ID" value="CDW47867.1"/>
    <property type="molecule type" value="Transcribed_RNA"/>
</dbReference>
<evidence type="ECO:0000313" key="9">
    <source>
        <dbReference type="EMBL" id="CDW47868.1"/>
    </source>
</evidence>
<dbReference type="InterPro" id="IPR002398">
    <property type="entry name" value="Pept_C14"/>
</dbReference>
<dbReference type="GeneID" id="121114714"/>
<dbReference type="SUPFAM" id="SSF52129">
    <property type="entry name" value="Caspase-like"/>
    <property type="match status" value="1"/>
</dbReference>
<dbReference type="InterPro" id="IPR011600">
    <property type="entry name" value="Pept_C14_caspase"/>
</dbReference>
<name>A0A0K2VBH0_LEPSM</name>
<accession>A0A0K2VBH0</accession>
<dbReference type="PANTHER" id="PTHR47901:SF8">
    <property type="entry name" value="CASPASE-3"/>
    <property type="match status" value="1"/>
</dbReference>
<dbReference type="GO" id="GO:0006508">
    <property type="term" value="P:proteolysis"/>
    <property type="evidence" value="ECO:0007669"/>
    <property type="project" value="UniProtKB-KW"/>
</dbReference>
<dbReference type="InterPro" id="IPR015917">
    <property type="entry name" value="Pept_C14A"/>
</dbReference>
<dbReference type="InterPro" id="IPR002138">
    <property type="entry name" value="Pept_C14_p10"/>
</dbReference>
<dbReference type="InterPro" id="IPR029030">
    <property type="entry name" value="Caspase-like_dom_sf"/>
</dbReference>
<dbReference type="PRINTS" id="PR00376">
    <property type="entry name" value="IL1BCENZYME"/>
</dbReference>
<comment type="similarity">
    <text evidence="1 5">Belongs to the peptidase C14A family.</text>
</comment>
<dbReference type="SMART" id="SM00115">
    <property type="entry name" value="CASc"/>
    <property type="match status" value="1"/>
</dbReference>
<keyword evidence="4" id="KW-0378">Hydrolase</keyword>
<keyword evidence="3" id="KW-0053">Apoptosis</keyword>
<dbReference type="Pfam" id="PF00656">
    <property type="entry name" value="Peptidase_C14"/>
    <property type="match status" value="1"/>
</dbReference>
<dbReference type="AlphaFoldDB" id="A0A0K2VBH0"/>
<feature type="region of interest" description="Disordered" evidence="6">
    <location>
        <begin position="210"/>
        <end position="229"/>
    </location>
</feature>
<dbReference type="PROSITE" id="PS50208">
    <property type="entry name" value="CASPASE_P20"/>
    <property type="match status" value="1"/>
</dbReference>
<evidence type="ECO:0000256" key="6">
    <source>
        <dbReference type="SAM" id="MobiDB-lite"/>
    </source>
</evidence>
<evidence type="ECO:0000256" key="2">
    <source>
        <dbReference type="ARBA" id="ARBA00022670"/>
    </source>
</evidence>
<reference evidence="9" key="1">
    <citation type="submission" date="2014-05" db="EMBL/GenBank/DDBJ databases">
        <authorList>
            <person name="Chronopoulou M."/>
        </authorList>
    </citation>
    <scope>NUCLEOTIDE SEQUENCE</scope>
    <source>
        <tissue evidence="9">Whole organism</tissue>
    </source>
</reference>
<dbReference type="InterPro" id="IPR001309">
    <property type="entry name" value="Pept_C14_p20"/>
</dbReference>
<evidence type="ECO:0000256" key="3">
    <source>
        <dbReference type="ARBA" id="ARBA00022703"/>
    </source>
</evidence>
<feature type="domain" description="Caspase family p10" evidence="7">
    <location>
        <begin position="245"/>
        <end position="328"/>
    </location>
</feature>
<dbReference type="PROSITE" id="PS50207">
    <property type="entry name" value="CASPASE_P10"/>
    <property type="match status" value="1"/>
</dbReference>
<evidence type="ECO:0000259" key="8">
    <source>
        <dbReference type="PROSITE" id="PS50208"/>
    </source>
</evidence>
<dbReference type="GO" id="GO:0004197">
    <property type="term" value="F:cysteine-type endopeptidase activity"/>
    <property type="evidence" value="ECO:0007669"/>
    <property type="project" value="InterPro"/>
</dbReference>
<dbReference type="EMBL" id="HACA01030507">
    <property type="protein sequence ID" value="CDW47868.1"/>
    <property type="molecule type" value="Transcribed_RNA"/>
</dbReference>
<dbReference type="InterPro" id="IPR033139">
    <property type="entry name" value="Caspase_cys_AS"/>
</dbReference>
<dbReference type="Gene3D" id="3.40.50.1460">
    <property type="match status" value="1"/>
</dbReference>
<organism evidence="9">
    <name type="scientific">Lepeophtheirus salmonis</name>
    <name type="common">Salmon louse</name>
    <name type="synonym">Caligus salmonis</name>
    <dbReference type="NCBI Taxonomy" id="72036"/>
    <lineage>
        <taxon>Eukaryota</taxon>
        <taxon>Metazoa</taxon>
        <taxon>Ecdysozoa</taxon>
        <taxon>Arthropoda</taxon>
        <taxon>Crustacea</taxon>
        <taxon>Multicrustacea</taxon>
        <taxon>Hexanauplia</taxon>
        <taxon>Copepoda</taxon>
        <taxon>Siphonostomatoida</taxon>
        <taxon>Caligidae</taxon>
        <taxon>Lepeophtheirus</taxon>
    </lineage>
</organism>
<dbReference type="PANTHER" id="PTHR47901">
    <property type="entry name" value="CASPASE RECRUITMENT DOMAIN-CONTAINING PROTEIN 18"/>
    <property type="match status" value="1"/>
</dbReference>
<keyword evidence="2" id="KW-0645">Protease</keyword>
<evidence type="ECO:0000256" key="1">
    <source>
        <dbReference type="ARBA" id="ARBA00010134"/>
    </source>
</evidence>
<dbReference type="OMA" id="FFIIQAC"/>
<evidence type="ECO:0000256" key="5">
    <source>
        <dbReference type="RuleBase" id="RU003971"/>
    </source>
</evidence>
<dbReference type="GO" id="GO:0006915">
    <property type="term" value="P:apoptotic process"/>
    <property type="evidence" value="ECO:0007669"/>
    <property type="project" value="UniProtKB-KW"/>
</dbReference>
<dbReference type="PROSITE" id="PS01122">
    <property type="entry name" value="CASPASE_CYS"/>
    <property type="match status" value="1"/>
</dbReference>
<dbReference type="KEGG" id="lsm:121114714"/>
<dbReference type="OrthoDB" id="6044770at2759"/>
<protein>
    <submittedName>
        <fullName evidence="9">Uncharacterized protein</fullName>
    </submittedName>
</protein>
<sequence length="365" mass="41483">MTQPMSEPLSLDLFDTPMIEVSSTCSTPTITDNSLLFIPPQDVPSIYAKQKRSNSALESGMLTYKMTAIPRGYAMIININSYDNDVLEERKGSSKDVENLSDLFEHLKFITKIVENPTRKEFMREVRSFAEDSDHEKIDMMALAVLSHGRNGMIITHEGAKVDTEWIYSQFNNQKCPLLKGKPKFFIIQACRGDETDKAILQGQKNRLESFSPASRKRRPPTSVDTDTQYAGSSSYIEDLGRARPTWEDIVIAYSTIPGYVSIRDRESGTWFIQSLCQTFFQHAHENNLIDLLMKTSEVLSRYSNEKNEKQTCNIELRHMYKRLYFNADISVTSLPNQRIAGILNRSLSTPPASPAVHSNLIDED</sequence>
<feature type="domain" description="Caspase family p20" evidence="8">
    <location>
        <begin position="70"/>
        <end position="195"/>
    </location>
</feature>
<evidence type="ECO:0000259" key="7">
    <source>
        <dbReference type="PROSITE" id="PS50207"/>
    </source>
</evidence>
<evidence type="ECO:0000256" key="4">
    <source>
        <dbReference type="ARBA" id="ARBA00022801"/>
    </source>
</evidence>
<proteinExistence type="inferred from homology"/>
<dbReference type="RefSeq" id="XP_040564695.1">
    <property type="nucleotide sequence ID" value="XM_040708761.2"/>
</dbReference>